<feature type="domain" description="Histidine kinase" evidence="12">
    <location>
        <begin position="151"/>
        <end position="373"/>
    </location>
</feature>
<evidence type="ECO:0000256" key="4">
    <source>
        <dbReference type="ARBA" id="ARBA00022553"/>
    </source>
</evidence>
<dbReference type="SUPFAM" id="SSF55874">
    <property type="entry name" value="ATPase domain of HSP90 chaperone/DNA topoisomerase II/histidine kinase"/>
    <property type="match status" value="1"/>
</dbReference>
<dbReference type="InterPro" id="IPR050736">
    <property type="entry name" value="Sensor_HK_Regulatory"/>
</dbReference>
<dbReference type="Gene3D" id="3.30.565.10">
    <property type="entry name" value="Histidine kinase-like ATPase, C-terminal domain"/>
    <property type="match status" value="1"/>
</dbReference>
<comment type="subcellular location">
    <subcellularLocation>
        <location evidence="2">Cell membrane</location>
    </subcellularLocation>
</comment>
<feature type="region of interest" description="Disordered" evidence="10">
    <location>
        <begin position="356"/>
        <end position="378"/>
    </location>
</feature>
<evidence type="ECO:0000256" key="3">
    <source>
        <dbReference type="ARBA" id="ARBA00012438"/>
    </source>
</evidence>
<protein>
    <recommendedName>
        <fullName evidence="3">histidine kinase</fullName>
        <ecNumber evidence="3">2.7.13.3</ecNumber>
    </recommendedName>
</protein>
<dbReference type="Pfam" id="PF00672">
    <property type="entry name" value="HAMP"/>
    <property type="match status" value="1"/>
</dbReference>
<keyword evidence="11" id="KW-0472">Membrane</keyword>
<dbReference type="PROSITE" id="PS50885">
    <property type="entry name" value="HAMP"/>
    <property type="match status" value="1"/>
</dbReference>
<keyword evidence="6 11" id="KW-0812">Transmembrane</keyword>
<evidence type="ECO:0000313" key="14">
    <source>
        <dbReference type="EMBL" id="GEP70319.1"/>
    </source>
</evidence>
<evidence type="ECO:0000256" key="8">
    <source>
        <dbReference type="ARBA" id="ARBA00022989"/>
    </source>
</evidence>
<dbReference type="InterPro" id="IPR003660">
    <property type="entry name" value="HAMP_dom"/>
</dbReference>
<organism evidence="14 15">
    <name type="scientific">Cellulomonas soli</name>
    <dbReference type="NCBI Taxonomy" id="931535"/>
    <lineage>
        <taxon>Bacteria</taxon>
        <taxon>Bacillati</taxon>
        <taxon>Actinomycetota</taxon>
        <taxon>Actinomycetes</taxon>
        <taxon>Micrococcales</taxon>
        <taxon>Cellulomonadaceae</taxon>
        <taxon>Cellulomonas</taxon>
    </lineage>
</organism>
<evidence type="ECO:0000256" key="6">
    <source>
        <dbReference type="ARBA" id="ARBA00022692"/>
    </source>
</evidence>
<accession>A0A512PGJ1</accession>
<dbReference type="CDD" id="cd00082">
    <property type="entry name" value="HisKA"/>
    <property type="match status" value="1"/>
</dbReference>
<dbReference type="Pfam" id="PF02518">
    <property type="entry name" value="HATPase_c"/>
    <property type="match status" value="1"/>
</dbReference>
<proteinExistence type="predicted"/>
<dbReference type="InterPro" id="IPR005467">
    <property type="entry name" value="His_kinase_dom"/>
</dbReference>
<feature type="transmembrane region" description="Helical" evidence="11">
    <location>
        <begin position="12"/>
        <end position="35"/>
    </location>
</feature>
<dbReference type="PRINTS" id="PR00344">
    <property type="entry name" value="BCTRLSENSOR"/>
</dbReference>
<keyword evidence="15" id="KW-1185">Reference proteome</keyword>
<keyword evidence="4" id="KW-0597">Phosphoprotein</keyword>
<dbReference type="Proteomes" id="UP000321798">
    <property type="component" value="Unassembled WGS sequence"/>
</dbReference>
<dbReference type="EMBL" id="BKAL01000011">
    <property type="protein sequence ID" value="GEP70319.1"/>
    <property type="molecule type" value="Genomic_DNA"/>
</dbReference>
<dbReference type="SUPFAM" id="SSF47384">
    <property type="entry name" value="Homodimeric domain of signal transducing histidine kinase"/>
    <property type="match status" value="1"/>
</dbReference>
<dbReference type="EC" id="2.7.13.3" evidence="3"/>
<dbReference type="SMART" id="SM00387">
    <property type="entry name" value="HATPase_c"/>
    <property type="match status" value="1"/>
</dbReference>
<dbReference type="InterPro" id="IPR036890">
    <property type="entry name" value="HATPase_C_sf"/>
</dbReference>
<dbReference type="GO" id="GO:0005886">
    <property type="term" value="C:plasma membrane"/>
    <property type="evidence" value="ECO:0007669"/>
    <property type="project" value="UniProtKB-SubCell"/>
</dbReference>
<dbReference type="SUPFAM" id="SSF158472">
    <property type="entry name" value="HAMP domain-like"/>
    <property type="match status" value="1"/>
</dbReference>
<evidence type="ECO:0000256" key="2">
    <source>
        <dbReference type="ARBA" id="ARBA00004236"/>
    </source>
</evidence>
<keyword evidence="5" id="KW-0808">Transferase</keyword>
<dbReference type="AlphaFoldDB" id="A0A512PGJ1"/>
<reference evidence="14 15" key="1">
    <citation type="submission" date="2019-07" db="EMBL/GenBank/DDBJ databases">
        <title>Whole genome shotgun sequence of Cellulomonas soli NBRC 109434.</title>
        <authorList>
            <person name="Hosoyama A."/>
            <person name="Uohara A."/>
            <person name="Ohji S."/>
            <person name="Ichikawa N."/>
        </authorList>
    </citation>
    <scope>NUCLEOTIDE SEQUENCE [LARGE SCALE GENOMIC DNA]</scope>
    <source>
        <strain evidence="14 15">NBRC 109434</strain>
    </source>
</reference>
<dbReference type="SMART" id="SM00304">
    <property type="entry name" value="HAMP"/>
    <property type="match status" value="1"/>
</dbReference>
<dbReference type="InterPro" id="IPR036097">
    <property type="entry name" value="HisK_dim/P_sf"/>
</dbReference>
<keyword evidence="7 14" id="KW-0418">Kinase</keyword>
<dbReference type="Gene3D" id="1.10.287.130">
    <property type="match status" value="1"/>
</dbReference>
<dbReference type="OrthoDB" id="9757990at2"/>
<dbReference type="PANTHER" id="PTHR43711">
    <property type="entry name" value="TWO-COMPONENT HISTIDINE KINASE"/>
    <property type="match status" value="1"/>
</dbReference>
<dbReference type="PROSITE" id="PS50109">
    <property type="entry name" value="HIS_KIN"/>
    <property type="match status" value="1"/>
</dbReference>
<dbReference type="InterPro" id="IPR003594">
    <property type="entry name" value="HATPase_dom"/>
</dbReference>
<dbReference type="FunFam" id="3.30.565.10:FF:000006">
    <property type="entry name" value="Sensor histidine kinase WalK"/>
    <property type="match status" value="1"/>
</dbReference>
<evidence type="ECO:0000256" key="5">
    <source>
        <dbReference type="ARBA" id="ARBA00022679"/>
    </source>
</evidence>
<evidence type="ECO:0000259" key="12">
    <source>
        <dbReference type="PROSITE" id="PS50109"/>
    </source>
</evidence>
<evidence type="ECO:0000256" key="9">
    <source>
        <dbReference type="ARBA" id="ARBA00023012"/>
    </source>
</evidence>
<evidence type="ECO:0000313" key="15">
    <source>
        <dbReference type="Proteomes" id="UP000321798"/>
    </source>
</evidence>
<dbReference type="InterPro" id="IPR004358">
    <property type="entry name" value="Sig_transdc_His_kin-like_C"/>
</dbReference>
<dbReference type="InterPro" id="IPR003661">
    <property type="entry name" value="HisK_dim/P_dom"/>
</dbReference>
<dbReference type="PANTHER" id="PTHR43711:SF1">
    <property type="entry name" value="HISTIDINE KINASE 1"/>
    <property type="match status" value="1"/>
</dbReference>
<dbReference type="Gene3D" id="6.10.340.10">
    <property type="match status" value="1"/>
</dbReference>
<dbReference type="Pfam" id="PF00512">
    <property type="entry name" value="HisKA"/>
    <property type="match status" value="1"/>
</dbReference>
<sequence length="378" mass="39421">MIGPRGGLGARLLLALLLVVLVGGATLLVVALALAPGLFRTHVEQAVGPVSPGLAAHLDTAFARAVLISLAVAVTAATGVALAVGVFVTRRAVRPIEELSRAASAIAAGDYAVRVHEDGLGSELATLTRAFNRMASDLAGTERTRAEMLRDLAHELRTPLTSVRGYHEAIADGVLPADRATFARVDAELSRVERLVDDLDQVSRAEERLLDLRLQPVDAADLVAATADGARATASEAGVSVLTSPPEEPGTDPGAGVVLVDPDRLHEALANLVTNALRHTPAGGTVRLSSRTRGQVVELTVTDTGEGIAAEHLPRVLERFYRVDDGRSRTTGGSGIGLTITRALVEAHGGRVRIESAGPGHGTTAVLTLPRWQPPSPR</sequence>
<dbReference type="GO" id="GO:0000155">
    <property type="term" value="F:phosphorelay sensor kinase activity"/>
    <property type="evidence" value="ECO:0007669"/>
    <property type="project" value="InterPro"/>
</dbReference>
<dbReference type="SMART" id="SM00388">
    <property type="entry name" value="HisKA"/>
    <property type="match status" value="1"/>
</dbReference>
<dbReference type="RefSeq" id="WP_146954090.1">
    <property type="nucleotide sequence ID" value="NZ_BAABBJ010000014.1"/>
</dbReference>
<comment type="caution">
    <text evidence="14">The sequence shown here is derived from an EMBL/GenBank/DDBJ whole genome shotgun (WGS) entry which is preliminary data.</text>
</comment>
<feature type="domain" description="HAMP" evidence="13">
    <location>
        <begin position="90"/>
        <end position="143"/>
    </location>
</feature>
<evidence type="ECO:0000259" key="13">
    <source>
        <dbReference type="PROSITE" id="PS50885"/>
    </source>
</evidence>
<feature type="transmembrane region" description="Helical" evidence="11">
    <location>
        <begin position="61"/>
        <end position="88"/>
    </location>
</feature>
<keyword evidence="8 11" id="KW-1133">Transmembrane helix</keyword>
<evidence type="ECO:0000256" key="1">
    <source>
        <dbReference type="ARBA" id="ARBA00000085"/>
    </source>
</evidence>
<dbReference type="CDD" id="cd06225">
    <property type="entry name" value="HAMP"/>
    <property type="match status" value="1"/>
</dbReference>
<comment type="catalytic activity">
    <reaction evidence="1">
        <text>ATP + protein L-histidine = ADP + protein N-phospho-L-histidine.</text>
        <dbReference type="EC" id="2.7.13.3"/>
    </reaction>
</comment>
<evidence type="ECO:0000256" key="7">
    <source>
        <dbReference type="ARBA" id="ARBA00022777"/>
    </source>
</evidence>
<gene>
    <name evidence="14" type="ORF">CSO01_30340</name>
</gene>
<evidence type="ECO:0000256" key="10">
    <source>
        <dbReference type="SAM" id="MobiDB-lite"/>
    </source>
</evidence>
<evidence type="ECO:0000256" key="11">
    <source>
        <dbReference type="SAM" id="Phobius"/>
    </source>
</evidence>
<keyword evidence="9" id="KW-0902">Two-component regulatory system</keyword>
<name>A0A512PGJ1_9CELL</name>